<feature type="compositionally biased region" description="Polar residues" evidence="1">
    <location>
        <begin position="553"/>
        <end position="564"/>
    </location>
</feature>
<feature type="region of interest" description="Disordered" evidence="1">
    <location>
        <begin position="646"/>
        <end position="708"/>
    </location>
</feature>
<feature type="region of interest" description="Disordered" evidence="1">
    <location>
        <begin position="736"/>
        <end position="856"/>
    </location>
</feature>
<protein>
    <submittedName>
        <fullName evidence="2">Uncharacterized protein</fullName>
    </submittedName>
</protein>
<dbReference type="EMBL" id="GBHO01002547">
    <property type="protein sequence ID" value="JAG41057.1"/>
    <property type="molecule type" value="Transcribed_RNA"/>
</dbReference>
<name>A0A0A9Z722_LYGHE</name>
<feature type="region of interest" description="Disordered" evidence="1">
    <location>
        <begin position="405"/>
        <end position="436"/>
    </location>
</feature>
<feature type="compositionally biased region" description="Basic and acidic residues" evidence="1">
    <location>
        <begin position="271"/>
        <end position="285"/>
    </location>
</feature>
<evidence type="ECO:0000313" key="2">
    <source>
        <dbReference type="EMBL" id="JAG41057.1"/>
    </source>
</evidence>
<organism evidence="2">
    <name type="scientific">Lygus hesperus</name>
    <name type="common">Western plant bug</name>
    <dbReference type="NCBI Taxonomy" id="30085"/>
    <lineage>
        <taxon>Eukaryota</taxon>
        <taxon>Metazoa</taxon>
        <taxon>Ecdysozoa</taxon>
        <taxon>Arthropoda</taxon>
        <taxon>Hexapoda</taxon>
        <taxon>Insecta</taxon>
        <taxon>Pterygota</taxon>
        <taxon>Neoptera</taxon>
        <taxon>Paraneoptera</taxon>
        <taxon>Hemiptera</taxon>
        <taxon>Heteroptera</taxon>
        <taxon>Panheteroptera</taxon>
        <taxon>Cimicomorpha</taxon>
        <taxon>Miridae</taxon>
        <taxon>Mirini</taxon>
        <taxon>Lygus</taxon>
    </lineage>
</organism>
<feature type="non-terminal residue" evidence="2">
    <location>
        <position position="1"/>
    </location>
</feature>
<gene>
    <name evidence="2" type="ORF">CM83_67898</name>
</gene>
<feature type="region of interest" description="Disordered" evidence="1">
    <location>
        <begin position="271"/>
        <end position="293"/>
    </location>
</feature>
<feature type="compositionally biased region" description="Polar residues" evidence="1">
    <location>
        <begin position="737"/>
        <end position="754"/>
    </location>
</feature>
<dbReference type="AlphaFoldDB" id="A0A0A9Z722"/>
<reference evidence="2" key="1">
    <citation type="journal article" date="2014" name="PLoS ONE">
        <title>Transcriptome-Based Identification of ABC Transporters in the Western Tarnished Plant Bug Lygus hesperus.</title>
        <authorList>
            <person name="Hull J.J."/>
            <person name="Chaney K."/>
            <person name="Geib S.M."/>
            <person name="Fabrick J.A."/>
            <person name="Brent C.S."/>
            <person name="Walsh D."/>
            <person name="Lavine L.C."/>
        </authorList>
    </citation>
    <scope>NUCLEOTIDE SEQUENCE</scope>
</reference>
<feature type="compositionally biased region" description="Polar residues" evidence="1">
    <location>
        <begin position="826"/>
        <end position="836"/>
    </location>
</feature>
<sequence>VKYNDWETFNEACVVQCLKIETSIFLGTIYSDLKCVRRARLYTKSELSLVQRLALPASVCEFMTLKCWIDLLTWNVTDSDLNAQEVENMLDLGVLKTQGGSSPKLTTELSQGSAIKCVPHFLNNKECDCNQCVSANYPSLALNAIINRILILIGNGVRIEAQNVINVGLSVVEIVQQKNLSSNVLWSPFSSSVARFFYVVARSYILWKKYKEGAHYANRACEMLLSEPIKNYGLIASIRQLIVETKYIQNYDEPPRILPVSRRFAVQHDERAVTPEPQKYSESKPWESTVHNQKAAPKGYYSHRKSLFSKNLKFSGPDPDENENPNDLDCVVLEGTTPECEVKTANGGVSTKKKVLIPNITVSNTSVEPKFFKKRLEMGVTESKFDDQLHLKMAALDLKNDDVSTPVDKRTRRKAALVGSSRKNQTEKKPGFPKKNLFNTGSVSSLTSTPAIKVFYDPEGLEHSTKSTAKRNKPKEGATAKRTTRLAALSKVVSHERFGTPTASKTKLTAKGKLTFDDSSDNELELVHSVRRHPASEKNGPGKKFVQEDLDSGTASTRNTNTSDSKPEPIVNDCEDQDDSVIVVSSRKVVNRRKNGESVLSKRIVHDETTFIEGSPVESGDVRESGIKMATKTELLAASNVEGSVRKAERSGSSRRLMFNGAGTTSEPVSSGKAKAKESASRQAEATSKPGLGLSNLKDDSEDDNEPIVGSFKKVLNRNGDGRSCSSRRLIHDDTTIIDQSEPTTRLGAQTTSTDSEDDQEPVAAPYRKVLDGRTGPPKRVIHDETTLIDQSAELSEDSSDLIDSSVVETTPTKTVKSRLAKQIQLKPTTSKTAKSANLAKKPTLRPPKSTVKRPT</sequence>
<feature type="region of interest" description="Disordered" evidence="1">
    <location>
        <begin position="530"/>
        <end position="575"/>
    </location>
</feature>
<evidence type="ECO:0000256" key="1">
    <source>
        <dbReference type="SAM" id="MobiDB-lite"/>
    </source>
</evidence>
<feature type="region of interest" description="Disordered" evidence="1">
    <location>
        <begin position="462"/>
        <end position="484"/>
    </location>
</feature>
<accession>A0A0A9Z722</accession>
<proteinExistence type="predicted"/>
<reference evidence="2" key="2">
    <citation type="submission" date="2014-07" db="EMBL/GenBank/DDBJ databases">
        <authorList>
            <person name="Hull J."/>
        </authorList>
    </citation>
    <scope>NUCLEOTIDE SEQUENCE</scope>
</reference>